<dbReference type="RefSeq" id="WP_158566517.1">
    <property type="nucleotide sequence ID" value="NZ_POTY01000363.1"/>
</dbReference>
<dbReference type="EMBL" id="POTY01000363">
    <property type="protein sequence ID" value="PZG06281.1"/>
    <property type="molecule type" value="Genomic_DNA"/>
</dbReference>
<organism evidence="1 2">
    <name type="scientific">Micromonospora craterilacus</name>
    <dbReference type="NCBI Taxonomy" id="1655439"/>
    <lineage>
        <taxon>Bacteria</taxon>
        <taxon>Bacillati</taxon>
        <taxon>Actinomycetota</taxon>
        <taxon>Actinomycetes</taxon>
        <taxon>Micromonosporales</taxon>
        <taxon>Micromonosporaceae</taxon>
        <taxon>Micromonospora</taxon>
    </lineage>
</organism>
<reference evidence="1 2" key="1">
    <citation type="submission" date="2018-01" db="EMBL/GenBank/DDBJ databases">
        <title>Draft genome sequence of Jishengella sp. NA12.</title>
        <authorList>
            <person name="Sahin N."/>
            <person name="Ay H."/>
            <person name="Saygin H."/>
        </authorList>
    </citation>
    <scope>NUCLEOTIDE SEQUENCE [LARGE SCALE GENOMIC DNA]</scope>
    <source>
        <strain evidence="1 2">NA12</strain>
    </source>
</reference>
<sequence>TPTRSIRIGPIWDQARTIAELRGTTITAVIEHALEDYAMGTTEIPPLSDGTRAAVANLVDYTIEREYGNDVTDEIKGATMVALAGLHFDLLDAGAADAEGTRGLAETTLRILLRTGLAARICQCRQLHPHGCKHGGAVGSLWCDRHYEADVPAIDGALLCGTCHVVEYEARA</sequence>
<protein>
    <submittedName>
        <fullName evidence="1">Uncharacterized protein</fullName>
    </submittedName>
</protein>
<evidence type="ECO:0000313" key="1">
    <source>
        <dbReference type="EMBL" id="PZG06281.1"/>
    </source>
</evidence>
<proteinExistence type="predicted"/>
<gene>
    <name evidence="1" type="ORF">C1I95_32125</name>
</gene>
<dbReference type="AlphaFoldDB" id="A0A2W2D7L5"/>
<keyword evidence="2" id="KW-1185">Reference proteome</keyword>
<feature type="non-terminal residue" evidence="1">
    <location>
        <position position="1"/>
    </location>
</feature>
<dbReference type="Proteomes" id="UP000248924">
    <property type="component" value="Unassembled WGS sequence"/>
</dbReference>
<comment type="caution">
    <text evidence="1">The sequence shown here is derived from an EMBL/GenBank/DDBJ whole genome shotgun (WGS) entry which is preliminary data.</text>
</comment>
<accession>A0A2W2D7L5</accession>
<dbReference type="OrthoDB" id="9895780at2"/>
<name>A0A2W2D7L5_9ACTN</name>
<evidence type="ECO:0000313" key="2">
    <source>
        <dbReference type="Proteomes" id="UP000248924"/>
    </source>
</evidence>